<gene>
    <name evidence="1" type="ORF">V5799_021883</name>
</gene>
<proteinExistence type="predicted"/>
<organism evidence="1 2">
    <name type="scientific">Amblyomma americanum</name>
    <name type="common">Lone star tick</name>
    <dbReference type="NCBI Taxonomy" id="6943"/>
    <lineage>
        <taxon>Eukaryota</taxon>
        <taxon>Metazoa</taxon>
        <taxon>Ecdysozoa</taxon>
        <taxon>Arthropoda</taxon>
        <taxon>Chelicerata</taxon>
        <taxon>Arachnida</taxon>
        <taxon>Acari</taxon>
        <taxon>Parasitiformes</taxon>
        <taxon>Ixodida</taxon>
        <taxon>Ixodoidea</taxon>
        <taxon>Ixodidae</taxon>
        <taxon>Amblyomminae</taxon>
        <taxon>Amblyomma</taxon>
    </lineage>
</organism>
<evidence type="ECO:0000313" key="1">
    <source>
        <dbReference type="EMBL" id="KAK8788342.1"/>
    </source>
</evidence>
<sequence length="73" mass="8277">MGLQASSIPLNFLFDFRRNAMVSLSCGRNVLNLTDYNAWFQVYTGNCLDSPNRYVRENVTIITGLCLVFVILP</sequence>
<dbReference type="Proteomes" id="UP001321473">
    <property type="component" value="Unassembled WGS sequence"/>
</dbReference>
<dbReference type="EMBL" id="JARKHS020000913">
    <property type="protein sequence ID" value="KAK8788342.1"/>
    <property type="molecule type" value="Genomic_DNA"/>
</dbReference>
<dbReference type="AlphaFoldDB" id="A0AAQ4FPH0"/>
<accession>A0AAQ4FPH0</accession>
<protein>
    <submittedName>
        <fullName evidence="1">Uncharacterized protein</fullName>
    </submittedName>
</protein>
<keyword evidence="2" id="KW-1185">Reference proteome</keyword>
<name>A0AAQ4FPH0_AMBAM</name>
<reference evidence="1 2" key="1">
    <citation type="journal article" date="2023" name="Arcadia Sci">
        <title>De novo assembly of a long-read Amblyomma americanum tick genome.</title>
        <authorList>
            <person name="Chou S."/>
            <person name="Poskanzer K.E."/>
            <person name="Rollins M."/>
            <person name="Thuy-Boun P.S."/>
        </authorList>
    </citation>
    <scope>NUCLEOTIDE SEQUENCE [LARGE SCALE GENOMIC DNA]</scope>
    <source>
        <strain evidence="1">F_SG_1</strain>
        <tissue evidence="1">Salivary glands</tissue>
    </source>
</reference>
<comment type="caution">
    <text evidence="1">The sequence shown here is derived from an EMBL/GenBank/DDBJ whole genome shotgun (WGS) entry which is preliminary data.</text>
</comment>
<evidence type="ECO:0000313" key="2">
    <source>
        <dbReference type="Proteomes" id="UP001321473"/>
    </source>
</evidence>